<reference evidence="6 7" key="1">
    <citation type="submission" date="2020-03" db="EMBL/GenBank/DDBJ databases">
        <title>Whole genome shotgun sequence of Phytohabitans suffuscus NBRC 105367.</title>
        <authorList>
            <person name="Komaki H."/>
            <person name="Tamura T."/>
        </authorList>
    </citation>
    <scope>NUCLEOTIDE SEQUENCE [LARGE SCALE GENOMIC DNA]</scope>
    <source>
        <strain evidence="6 7">NBRC 105367</strain>
    </source>
</reference>
<organism evidence="6 7">
    <name type="scientific">Phytohabitans suffuscus</name>
    <dbReference type="NCBI Taxonomy" id="624315"/>
    <lineage>
        <taxon>Bacteria</taxon>
        <taxon>Bacillati</taxon>
        <taxon>Actinomycetota</taxon>
        <taxon>Actinomycetes</taxon>
        <taxon>Micromonosporales</taxon>
        <taxon>Micromonosporaceae</taxon>
    </lineage>
</organism>
<keyword evidence="4" id="KW-0472">Membrane</keyword>
<sequence length="261" mass="27398">MADWNSTGLVTDYPCVGCDEFREALSARLDGEDGPAERAATDAHLAGCAACRRWFDAAAQVTRMVRTSVVTHEVRVGDEVLDAAPGRGRARVIAAVRVALGALGVVQFLLGAAQIGGFAAGRHLHTFGVGPDHLWHESAAWNVAIGAGFAWIALTKGPGSGLIPTLTAFVAALSLLTASDVIAGRVDLDRVLSHAFVLVGYVLVVLLSRLQPARGGPAGGQRTPGPAWRAHFDEPEQSPARPALRLVRDRPAQARAGRRAA</sequence>
<evidence type="ECO:0000256" key="2">
    <source>
        <dbReference type="ARBA" id="ARBA00023163"/>
    </source>
</evidence>
<keyword evidence="4" id="KW-0812">Transmembrane</keyword>
<dbReference type="AlphaFoldDB" id="A0A6F8YZY9"/>
<dbReference type="InterPro" id="IPR041916">
    <property type="entry name" value="Anti_sigma_zinc_sf"/>
</dbReference>
<keyword evidence="4" id="KW-1133">Transmembrane helix</keyword>
<protein>
    <submittedName>
        <fullName evidence="6">Membrane protein</fullName>
    </submittedName>
</protein>
<evidence type="ECO:0000313" key="6">
    <source>
        <dbReference type="EMBL" id="BCB91634.1"/>
    </source>
</evidence>
<proteinExistence type="predicted"/>
<feature type="region of interest" description="Disordered" evidence="3">
    <location>
        <begin position="214"/>
        <end position="261"/>
    </location>
</feature>
<evidence type="ECO:0000313" key="7">
    <source>
        <dbReference type="Proteomes" id="UP000503011"/>
    </source>
</evidence>
<reference evidence="6 7" key="2">
    <citation type="submission" date="2020-03" db="EMBL/GenBank/DDBJ databases">
        <authorList>
            <person name="Ichikawa N."/>
            <person name="Kimura A."/>
            <person name="Kitahashi Y."/>
            <person name="Uohara A."/>
        </authorList>
    </citation>
    <scope>NUCLEOTIDE SEQUENCE [LARGE SCALE GENOMIC DNA]</scope>
    <source>
        <strain evidence="6 7">NBRC 105367</strain>
    </source>
</reference>
<evidence type="ECO:0000256" key="3">
    <source>
        <dbReference type="SAM" id="MobiDB-lite"/>
    </source>
</evidence>
<feature type="domain" description="Putative zinc-finger" evidence="5">
    <location>
        <begin position="18"/>
        <end position="52"/>
    </location>
</feature>
<feature type="transmembrane region" description="Helical" evidence="4">
    <location>
        <begin position="191"/>
        <end position="208"/>
    </location>
</feature>
<dbReference type="Proteomes" id="UP000503011">
    <property type="component" value="Chromosome"/>
</dbReference>
<keyword evidence="2" id="KW-0804">Transcription</keyword>
<dbReference type="Pfam" id="PF13490">
    <property type="entry name" value="zf-HC2"/>
    <property type="match status" value="1"/>
</dbReference>
<evidence type="ECO:0000259" key="5">
    <source>
        <dbReference type="Pfam" id="PF13490"/>
    </source>
</evidence>
<feature type="transmembrane region" description="Helical" evidence="4">
    <location>
        <begin position="94"/>
        <end position="118"/>
    </location>
</feature>
<evidence type="ECO:0000256" key="4">
    <source>
        <dbReference type="SAM" id="Phobius"/>
    </source>
</evidence>
<name>A0A6F8YZY9_9ACTN</name>
<dbReference type="EMBL" id="AP022871">
    <property type="protein sequence ID" value="BCB91634.1"/>
    <property type="molecule type" value="Genomic_DNA"/>
</dbReference>
<dbReference type="InterPro" id="IPR027383">
    <property type="entry name" value="Znf_put"/>
</dbReference>
<dbReference type="Gene3D" id="1.10.10.1320">
    <property type="entry name" value="Anti-sigma factor, zinc-finger domain"/>
    <property type="match status" value="1"/>
</dbReference>
<evidence type="ECO:0000256" key="1">
    <source>
        <dbReference type="ARBA" id="ARBA00023015"/>
    </source>
</evidence>
<gene>
    <name evidence="6" type="ORF">Psuf_089470</name>
</gene>
<keyword evidence="7" id="KW-1185">Reference proteome</keyword>
<feature type="transmembrane region" description="Helical" evidence="4">
    <location>
        <begin position="161"/>
        <end position="179"/>
    </location>
</feature>
<accession>A0A6F8YZY9</accession>
<dbReference type="KEGG" id="psuu:Psuf_089470"/>
<keyword evidence="1" id="KW-0805">Transcription regulation</keyword>
<feature type="transmembrane region" description="Helical" evidence="4">
    <location>
        <begin position="138"/>
        <end position="154"/>
    </location>
</feature>